<dbReference type="PANTHER" id="PTHR30349">
    <property type="entry name" value="PHAGE INTEGRASE-RELATED"/>
    <property type="match status" value="1"/>
</dbReference>
<organism evidence="5 6">
    <name type="scientific">Solibacillus kalamii</name>
    <dbReference type="NCBI Taxonomy" id="1748298"/>
    <lineage>
        <taxon>Bacteria</taxon>
        <taxon>Bacillati</taxon>
        <taxon>Bacillota</taxon>
        <taxon>Bacilli</taxon>
        <taxon>Bacillales</taxon>
        <taxon>Caryophanaceae</taxon>
        <taxon>Solibacillus</taxon>
    </lineage>
</organism>
<dbReference type="Gene3D" id="1.10.150.130">
    <property type="match status" value="1"/>
</dbReference>
<gene>
    <name evidence="5" type="ORF">CBM15_04150</name>
</gene>
<keyword evidence="6" id="KW-1185">Reference proteome</keyword>
<dbReference type="CDD" id="cd00397">
    <property type="entry name" value="DNA_BRE_C"/>
    <property type="match status" value="1"/>
</dbReference>
<evidence type="ECO:0000256" key="1">
    <source>
        <dbReference type="ARBA" id="ARBA00008857"/>
    </source>
</evidence>
<comment type="caution">
    <text evidence="5">The sequence shown here is derived from an EMBL/GenBank/DDBJ whole genome shotgun (WGS) entry which is preliminary data.</text>
</comment>
<evidence type="ECO:0000313" key="6">
    <source>
        <dbReference type="Proteomes" id="UP000196594"/>
    </source>
</evidence>
<dbReference type="InterPro" id="IPR002104">
    <property type="entry name" value="Integrase_catalytic"/>
</dbReference>
<dbReference type="PROSITE" id="PS51898">
    <property type="entry name" value="TYR_RECOMBINASE"/>
    <property type="match status" value="1"/>
</dbReference>
<sequence length="290" mass="33507">MGEKVVNLDSRFKSREVNEAIQEQIDKKSKMYVSDFKRFKKYAAQQGIELSFEALEKYLLHTIKTGLKISTFNRRSASVKHFLVNVLGQTESDEQKKRIALLRQKYNDIQYVEQKQVSGQVAQPKHEVMAMIDKLDTRAKAITLFNLITACRPSEMVAIQVKHIDLKNRSVNVYLKKQKEWHTKRLTLEVVNVLKEYIASNRLDSESYLVGKVDKHNNYTSVQVSDIAYRKSIHKWLGFAPYTLRKTQVSAMHEAGADLATIAKQSGHKNLETINKHYLSVNDKTIDKYL</sequence>
<dbReference type="PANTHER" id="PTHR30349:SF41">
    <property type="entry name" value="INTEGRASE_RECOMBINASE PROTEIN MJ0367-RELATED"/>
    <property type="match status" value="1"/>
</dbReference>
<dbReference type="Proteomes" id="UP000196594">
    <property type="component" value="Unassembled WGS sequence"/>
</dbReference>
<evidence type="ECO:0000313" key="5">
    <source>
        <dbReference type="EMBL" id="OUZ39708.1"/>
    </source>
</evidence>
<dbReference type="Pfam" id="PF00589">
    <property type="entry name" value="Phage_integrase"/>
    <property type="match status" value="1"/>
</dbReference>
<accession>A0ABX3ZJI6</accession>
<keyword evidence="3" id="KW-0233">DNA recombination</keyword>
<feature type="domain" description="Tyr recombinase" evidence="4">
    <location>
        <begin position="118"/>
        <end position="290"/>
    </location>
</feature>
<evidence type="ECO:0000259" key="4">
    <source>
        <dbReference type="PROSITE" id="PS51898"/>
    </source>
</evidence>
<dbReference type="SUPFAM" id="SSF56349">
    <property type="entry name" value="DNA breaking-rejoining enzymes"/>
    <property type="match status" value="1"/>
</dbReference>
<name>A0ABX3ZJI6_9BACL</name>
<dbReference type="EMBL" id="NHNT01000002">
    <property type="protein sequence ID" value="OUZ39708.1"/>
    <property type="molecule type" value="Genomic_DNA"/>
</dbReference>
<dbReference type="InterPro" id="IPR010998">
    <property type="entry name" value="Integrase_recombinase_N"/>
</dbReference>
<comment type="similarity">
    <text evidence="1">Belongs to the 'phage' integrase family.</text>
</comment>
<proteinExistence type="inferred from homology"/>
<evidence type="ECO:0000256" key="2">
    <source>
        <dbReference type="ARBA" id="ARBA00023125"/>
    </source>
</evidence>
<dbReference type="RefSeq" id="WP_087615830.1">
    <property type="nucleotide sequence ID" value="NZ_JAFBEY010000001.1"/>
</dbReference>
<reference evidence="5 6" key="1">
    <citation type="journal article" date="2017" name="Int. J. Syst. Evol. Microbiol.">
        <title>Solibacillus kalamii sp. nov., isolated from a high-efficiency particulate arrestance filter system used in the International Space Station.</title>
        <authorList>
            <person name="Checinska Sielaff A."/>
            <person name="Kumar R.M."/>
            <person name="Pal D."/>
            <person name="Mayilraj S."/>
            <person name="Venkateswaran K."/>
        </authorList>
    </citation>
    <scope>NUCLEOTIDE SEQUENCE [LARGE SCALE GENOMIC DNA]</scope>
    <source>
        <strain evidence="5 6">ISSFR-015</strain>
    </source>
</reference>
<evidence type="ECO:0000256" key="3">
    <source>
        <dbReference type="ARBA" id="ARBA00023172"/>
    </source>
</evidence>
<dbReference type="Gene3D" id="1.10.443.10">
    <property type="entry name" value="Intergrase catalytic core"/>
    <property type="match status" value="1"/>
</dbReference>
<dbReference type="InterPro" id="IPR011010">
    <property type="entry name" value="DNA_brk_join_enz"/>
</dbReference>
<keyword evidence="2" id="KW-0238">DNA-binding</keyword>
<protein>
    <recommendedName>
        <fullName evidence="4">Tyr recombinase domain-containing protein</fullName>
    </recommendedName>
</protein>
<dbReference type="InterPro" id="IPR013762">
    <property type="entry name" value="Integrase-like_cat_sf"/>
</dbReference>
<dbReference type="InterPro" id="IPR050090">
    <property type="entry name" value="Tyrosine_recombinase_XerCD"/>
</dbReference>